<organism evidence="1 2">
    <name type="scientific">Pseudomonas plecoglossicida</name>
    <dbReference type="NCBI Taxonomy" id="70775"/>
    <lineage>
        <taxon>Bacteria</taxon>
        <taxon>Pseudomonadati</taxon>
        <taxon>Pseudomonadota</taxon>
        <taxon>Gammaproteobacteria</taxon>
        <taxon>Pseudomonadales</taxon>
        <taxon>Pseudomonadaceae</taxon>
        <taxon>Pseudomonas</taxon>
    </lineage>
</organism>
<name>A0AAD0QZU4_PSEDL</name>
<evidence type="ECO:0000313" key="1">
    <source>
        <dbReference type="EMBL" id="AXM98723.1"/>
    </source>
</evidence>
<gene>
    <name evidence="1" type="ORF">DVB73_24460</name>
</gene>
<dbReference type="EMBL" id="CP031146">
    <property type="protein sequence ID" value="AXM98723.1"/>
    <property type="molecule type" value="Genomic_DNA"/>
</dbReference>
<reference evidence="1 2" key="1">
    <citation type="submission" date="2018-07" db="EMBL/GenBank/DDBJ databases">
        <title>Complete genome sequence of a Pseudomonas plecoglossicida strain pathogenic to the marine fish, Larimichthys crocea.</title>
        <authorList>
            <person name="Tao Z."/>
        </authorList>
    </citation>
    <scope>NUCLEOTIDE SEQUENCE [LARGE SCALE GENOMIC DNA]</scope>
    <source>
        <strain evidence="1 2">XSDHY-P</strain>
    </source>
</reference>
<protein>
    <submittedName>
        <fullName evidence="1">Uncharacterized protein</fullName>
    </submittedName>
</protein>
<proteinExistence type="predicted"/>
<sequence>MHLDPAIGMGVHLGLGYRKCQLSDCGYGLFVCRHPRENHLDLVARGHAPINGDVHWQPRWEYFFRIEHIAWSKSDDGAGQHQAAFDFERQWIRLPCATARAVKRF</sequence>
<dbReference type="Proteomes" id="UP000256503">
    <property type="component" value="Chromosome"/>
</dbReference>
<evidence type="ECO:0000313" key="2">
    <source>
        <dbReference type="Proteomes" id="UP000256503"/>
    </source>
</evidence>
<dbReference type="AlphaFoldDB" id="A0AAD0QZU4"/>
<accession>A0AAD0QZU4</accession>